<accession>A0ACC1HFM0</accession>
<sequence length="75" mass="8119">RSGWPQIREVVPVDGGEHDIVESYVARTVATFFTGSRESRAPSVRLVLTAQKRQPRVQVSPCLNSDASPTALAVA</sequence>
<organism evidence="1 2">
    <name type="scientific">Spiromyces aspiralis</name>
    <dbReference type="NCBI Taxonomy" id="68401"/>
    <lineage>
        <taxon>Eukaryota</taxon>
        <taxon>Fungi</taxon>
        <taxon>Fungi incertae sedis</taxon>
        <taxon>Zoopagomycota</taxon>
        <taxon>Kickxellomycotina</taxon>
        <taxon>Kickxellomycetes</taxon>
        <taxon>Kickxellales</taxon>
        <taxon>Kickxellaceae</taxon>
        <taxon>Spiromyces</taxon>
    </lineage>
</organism>
<evidence type="ECO:0000313" key="1">
    <source>
        <dbReference type="EMBL" id="KAJ1674037.1"/>
    </source>
</evidence>
<name>A0ACC1HFM0_9FUNG</name>
<gene>
    <name evidence="1" type="ORF">EV182_004094</name>
</gene>
<evidence type="ECO:0000313" key="2">
    <source>
        <dbReference type="Proteomes" id="UP001145114"/>
    </source>
</evidence>
<dbReference type="EMBL" id="JAMZIH010006330">
    <property type="protein sequence ID" value="KAJ1674037.1"/>
    <property type="molecule type" value="Genomic_DNA"/>
</dbReference>
<comment type="caution">
    <text evidence="1">The sequence shown here is derived from an EMBL/GenBank/DDBJ whole genome shotgun (WGS) entry which is preliminary data.</text>
</comment>
<feature type="non-terminal residue" evidence="1">
    <location>
        <position position="1"/>
    </location>
</feature>
<proteinExistence type="predicted"/>
<protein>
    <submittedName>
        <fullName evidence="1">Uncharacterized protein</fullName>
    </submittedName>
</protein>
<dbReference type="Proteomes" id="UP001145114">
    <property type="component" value="Unassembled WGS sequence"/>
</dbReference>
<reference evidence="1" key="1">
    <citation type="submission" date="2022-06" db="EMBL/GenBank/DDBJ databases">
        <title>Phylogenomic reconstructions and comparative analyses of Kickxellomycotina fungi.</title>
        <authorList>
            <person name="Reynolds N.K."/>
            <person name="Stajich J.E."/>
            <person name="Barry K."/>
            <person name="Grigoriev I.V."/>
            <person name="Crous P."/>
            <person name="Smith M.E."/>
        </authorList>
    </citation>
    <scope>NUCLEOTIDE SEQUENCE</scope>
    <source>
        <strain evidence="1">RSA 2271</strain>
    </source>
</reference>
<keyword evidence="2" id="KW-1185">Reference proteome</keyword>